<dbReference type="AlphaFoldDB" id="A0AAU7VK85"/>
<reference evidence="5" key="2">
    <citation type="submission" date="2024-06" db="EMBL/GenBank/DDBJ databases">
        <authorList>
            <person name="Petrova K.O."/>
            <person name="Toshchakov S.V."/>
            <person name="Boltjanskaja Y.V."/>
            <person name="Kevbrin V."/>
        </authorList>
    </citation>
    <scope>NUCLEOTIDE SEQUENCE</scope>
    <source>
        <strain evidence="5">Z-910T</strain>
    </source>
</reference>
<dbReference type="PANTHER" id="PTHR42781:SF9">
    <property type="entry name" value="AMINO ACID ABC TRANSPORTER, ATP-BINDING PROTEIN-RELATED"/>
    <property type="match status" value="1"/>
</dbReference>
<gene>
    <name evidence="5" type="ORF">PRVXT_002276</name>
</gene>
<organism evidence="5">
    <name type="scientific">Proteinivorax tanatarense</name>
    <dbReference type="NCBI Taxonomy" id="1260629"/>
    <lineage>
        <taxon>Bacteria</taxon>
        <taxon>Bacillati</taxon>
        <taxon>Bacillota</taxon>
        <taxon>Clostridia</taxon>
        <taxon>Eubacteriales</taxon>
        <taxon>Proteinivoracaceae</taxon>
        <taxon>Proteinivorax</taxon>
    </lineage>
</organism>
<dbReference type="SMART" id="SM00382">
    <property type="entry name" value="AAA"/>
    <property type="match status" value="1"/>
</dbReference>
<reference evidence="5" key="1">
    <citation type="journal article" date="2013" name="Extremophiles">
        <title>Proteinivorax tanatarense gen. nov., sp. nov., an anaerobic, haloalkaliphilic, proteolytic bacterium isolated from a decaying algal bloom, and proposal of Proteinivoraceae fam. nov.</title>
        <authorList>
            <person name="Kevbrin V."/>
            <person name="Boltyanskaya Y."/>
            <person name="Zhilina T."/>
            <person name="Kolganova T."/>
            <person name="Lavrentjeva E."/>
            <person name="Kuznetsov B."/>
        </authorList>
    </citation>
    <scope>NUCLEOTIDE SEQUENCE</scope>
    <source>
        <strain evidence="5">Z-910T</strain>
    </source>
</reference>
<dbReference type="Pfam" id="PF00005">
    <property type="entry name" value="ABC_tran"/>
    <property type="match status" value="1"/>
</dbReference>
<keyword evidence="3 5" id="KW-0067">ATP-binding</keyword>
<dbReference type="PANTHER" id="PTHR42781">
    <property type="entry name" value="SPERMIDINE/PUTRESCINE IMPORT ATP-BINDING PROTEIN POTA"/>
    <property type="match status" value="1"/>
</dbReference>
<dbReference type="CDD" id="cd03260">
    <property type="entry name" value="ABC_PstB_phosphate_transporter"/>
    <property type="match status" value="1"/>
</dbReference>
<proteinExistence type="predicted"/>
<keyword evidence="1" id="KW-0813">Transport</keyword>
<accession>A0AAU7VK85</accession>
<dbReference type="InterPro" id="IPR027417">
    <property type="entry name" value="P-loop_NTPase"/>
</dbReference>
<dbReference type="InterPro" id="IPR003439">
    <property type="entry name" value="ABC_transporter-like_ATP-bd"/>
</dbReference>
<dbReference type="EMBL" id="CP158367">
    <property type="protein sequence ID" value="XBX74246.1"/>
    <property type="molecule type" value="Genomic_DNA"/>
</dbReference>
<dbReference type="GO" id="GO:0005315">
    <property type="term" value="F:phosphate transmembrane transporter activity"/>
    <property type="evidence" value="ECO:0007669"/>
    <property type="project" value="InterPro"/>
</dbReference>
<evidence type="ECO:0000313" key="5">
    <source>
        <dbReference type="EMBL" id="XBX74246.1"/>
    </source>
</evidence>
<evidence type="ECO:0000259" key="4">
    <source>
        <dbReference type="PROSITE" id="PS50893"/>
    </source>
</evidence>
<dbReference type="RefSeq" id="WP_350343000.1">
    <property type="nucleotide sequence ID" value="NZ_CP158367.1"/>
</dbReference>
<dbReference type="InterPro" id="IPR050093">
    <property type="entry name" value="ABC_SmlMolc_Importer"/>
</dbReference>
<dbReference type="InterPro" id="IPR005670">
    <property type="entry name" value="PstB-like"/>
</dbReference>
<evidence type="ECO:0000256" key="3">
    <source>
        <dbReference type="ARBA" id="ARBA00022840"/>
    </source>
</evidence>
<dbReference type="PROSITE" id="PS50893">
    <property type="entry name" value="ABC_TRANSPORTER_2"/>
    <property type="match status" value="1"/>
</dbReference>
<dbReference type="GO" id="GO:0035435">
    <property type="term" value="P:phosphate ion transmembrane transport"/>
    <property type="evidence" value="ECO:0007669"/>
    <property type="project" value="InterPro"/>
</dbReference>
<evidence type="ECO:0000256" key="1">
    <source>
        <dbReference type="ARBA" id="ARBA00022448"/>
    </source>
</evidence>
<dbReference type="SUPFAM" id="SSF52540">
    <property type="entry name" value="P-loop containing nucleoside triphosphate hydrolases"/>
    <property type="match status" value="1"/>
</dbReference>
<dbReference type="InterPro" id="IPR003593">
    <property type="entry name" value="AAA+_ATPase"/>
</dbReference>
<dbReference type="GO" id="GO:0005524">
    <property type="term" value="F:ATP binding"/>
    <property type="evidence" value="ECO:0007669"/>
    <property type="project" value="UniProtKB-KW"/>
</dbReference>
<dbReference type="PROSITE" id="PS00211">
    <property type="entry name" value="ABC_TRANSPORTER_1"/>
    <property type="match status" value="1"/>
</dbReference>
<protein>
    <submittedName>
        <fullName evidence="5">Phosphate ABC transporter ATP-binding protein</fullName>
    </submittedName>
</protein>
<keyword evidence="2" id="KW-0547">Nucleotide-binding</keyword>
<evidence type="ECO:0000256" key="2">
    <source>
        <dbReference type="ARBA" id="ARBA00022741"/>
    </source>
</evidence>
<dbReference type="GO" id="GO:0016887">
    <property type="term" value="F:ATP hydrolysis activity"/>
    <property type="evidence" value="ECO:0007669"/>
    <property type="project" value="InterPro"/>
</dbReference>
<dbReference type="Gene3D" id="3.40.50.300">
    <property type="entry name" value="P-loop containing nucleotide triphosphate hydrolases"/>
    <property type="match status" value="1"/>
</dbReference>
<feature type="domain" description="ABC transporter" evidence="4">
    <location>
        <begin position="7"/>
        <end position="238"/>
    </location>
</feature>
<dbReference type="InterPro" id="IPR017871">
    <property type="entry name" value="ABC_transporter-like_CS"/>
</dbReference>
<sequence length="244" mass="27530">MTNQNIFQLKNVSKSYGKKTVLNIDNLNIIKGEILALVGPSGAGKSTLLRLMNFVESADTGEIIYMDKKYNNKSRPKLSAKRTITTVFQRPSLMNTSVWKNIVYPLKIRNIEIDEHKINQLISKLGLSKLKNQKADKLSGGEAQRVSIGRALVFNPQVLLLDEPTSNLDPTNVKIIEDIIDDYVKKEKATVIMVTHNIFQAKRLADKVCLINQGNLVEINDKNTFFDNPQHSITKKFLSGELIY</sequence>
<name>A0AAU7VK85_9FIRM</name>
<dbReference type="GO" id="GO:0016020">
    <property type="term" value="C:membrane"/>
    <property type="evidence" value="ECO:0007669"/>
    <property type="project" value="InterPro"/>
</dbReference>